<dbReference type="AlphaFoldDB" id="A0A1H8CZG5"/>
<evidence type="ECO:0000313" key="3">
    <source>
        <dbReference type="Proteomes" id="UP000183063"/>
    </source>
</evidence>
<gene>
    <name evidence="1" type="ORF">RTCCBAU85039_0813</name>
    <name evidence="2" type="ORF">SAMN05216228_1001365</name>
</gene>
<accession>A0A1H8CZG5</accession>
<dbReference type="EMBL" id="FOCV01000001">
    <property type="protein sequence ID" value="SEN00473.1"/>
    <property type="molecule type" value="Genomic_DNA"/>
</dbReference>
<evidence type="ECO:0000313" key="1">
    <source>
        <dbReference type="EMBL" id="SEH50890.1"/>
    </source>
</evidence>
<keyword evidence="4" id="KW-1185">Reference proteome</keyword>
<dbReference type="RefSeq" id="WP_037114370.1">
    <property type="nucleotide sequence ID" value="NZ_FNXB01000003.1"/>
</dbReference>
<dbReference type="EMBL" id="FNXB01000003">
    <property type="protein sequence ID" value="SEH50890.1"/>
    <property type="molecule type" value="Genomic_DNA"/>
</dbReference>
<organism evidence="1 3">
    <name type="scientific">Rhizobium tibeticum</name>
    <dbReference type="NCBI Taxonomy" id="501024"/>
    <lineage>
        <taxon>Bacteria</taxon>
        <taxon>Pseudomonadati</taxon>
        <taxon>Pseudomonadota</taxon>
        <taxon>Alphaproteobacteria</taxon>
        <taxon>Hyphomicrobiales</taxon>
        <taxon>Rhizobiaceae</taxon>
        <taxon>Rhizobium/Agrobacterium group</taxon>
        <taxon>Rhizobium</taxon>
    </lineage>
</organism>
<reference evidence="1" key="1">
    <citation type="submission" date="2016-10" db="EMBL/GenBank/DDBJ databases">
        <authorList>
            <person name="de Groot N.N."/>
        </authorList>
    </citation>
    <scope>NUCLEOTIDE SEQUENCE [LARGE SCALE GENOMIC DNA]</scope>
    <source>
        <strain evidence="1">CCBAU85039</strain>
    </source>
</reference>
<reference evidence="2 4" key="2">
    <citation type="submission" date="2016-10" db="EMBL/GenBank/DDBJ databases">
        <authorList>
            <person name="Varghese N."/>
            <person name="Submissions S."/>
        </authorList>
    </citation>
    <scope>NUCLEOTIDE SEQUENCE [LARGE SCALE GENOMIC DNA]</scope>
    <source>
        <strain evidence="2 4">CGMCC 1.7071</strain>
    </source>
</reference>
<dbReference type="Proteomes" id="UP000198939">
    <property type="component" value="Unassembled WGS sequence"/>
</dbReference>
<protein>
    <submittedName>
        <fullName evidence="1">Uncharacterized protein</fullName>
    </submittedName>
</protein>
<reference evidence="3" key="3">
    <citation type="submission" date="2016-10" db="EMBL/GenBank/DDBJ databases">
        <authorList>
            <person name="Wibberg D."/>
        </authorList>
    </citation>
    <scope>NUCLEOTIDE SEQUENCE [LARGE SCALE GENOMIC DNA]</scope>
</reference>
<name>A0A1H8CZG5_9HYPH</name>
<evidence type="ECO:0000313" key="4">
    <source>
        <dbReference type="Proteomes" id="UP000198939"/>
    </source>
</evidence>
<sequence length="68" mass="7440">MRALAAVPVAPSVIIDAEPFGYVRKVYVDDEACWGLFDSDGDVIFVGDAASDCHTYAAKEQIRIQIIH</sequence>
<proteinExistence type="predicted"/>
<dbReference type="Proteomes" id="UP000183063">
    <property type="component" value="Unassembled WGS sequence"/>
</dbReference>
<evidence type="ECO:0000313" key="2">
    <source>
        <dbReference type="EMBL" id="SEN00473.1"/>
    </source>
</evidence>
<dbReference type="OrthoDB" id="8381993at2"/>